<name>A7K939_9PHYC</name>
<reference evidence="1 2" key="1">
    <citation type="submission" date="2006-09" db="EMBL/GenBank/DDBJ databases">
        <title>Sequence and annotation of the 288-kb ATCV-1 virus that infects an endosymbiotic Chlorella strain of the heliozoon Acanthocystis turfacea.</title>
        <authorList>
            <person name="Fitzgerald L.A."/>
            <person name="Graves M.V."/>
            <person name="Li X."/>
            <person name="Pfitzner A.J.P."/>
            <person name="Hartigan J."/>
            <person name="Van Etten J.L."/>
        </authorList>
    </citation>
    <scope>NUCLEOTIDE SEQUENCE [LARGE SCALE GENOMIC DNA]</scope>
    <source>
        <strain evidence="1 2">ATCV-1</strain>
    </source>
</reference>
<evidence type="ECO:0000313" key="1">
    <source>
        <dbReference type="EMBL" id="ABT16563.1"/>
    </source>
</evidence>
<dbReference type="RefSeq" id="YP_001426910.1">
    <property type="nucleotide sequence ID" value="NC_008724.1"/>
</dbReference>
<evidence type="ECO:0000313" key="2">
    <source>
        <dbReference type="Proteomes" id="UP000202420"/>
    </source>
</evidence>
<sequence length="89" mass="10004">MMKAVTKVVTKAVTKAVMKKLSTLFCDYINATNRPQIIDRPLAETVSHKSYSYVKVGMNTFALFSVKMLSRKTTRNATMLPTRAVMTRA</sequence>
<dbReference type="EMBL" id="EF101928">
    <property type="protein sequence ID" value="ABT16563.1"/>
    <property type="molecule type" value="Genomic_DNA"/>
</dbReference>
<proteinExistence type="predicted"/>
<gene>
    <name evidence="1" type="primary">z429L</name>
    <name evidence="1" type="ORF">ATCV1_z429L</name>
</gene>
<dbReference type="KEGG" id="vg:5470843"/>
<keyword evidence="2" id="KW-1185">Reference proteome</keyword>
<accession>A7K939</accession>
<dbReference type="GeneID" id="5470843"/>
<organism evidence="1 2">
    <name type="scientific">Chlorovirus heliozoae</name>
    <dbReference type="NCBI Taxonomy" id="322019"/>
    <lineage>
        <taxon>Viruses</taxon>
        <taxon>Varidnaviria</taxon>
        <taxon>Bamfordvirae</taxon>
        <taxon>Nucleocytoviricota</taxon>
        <taxon>Megaviricetes</taxon>
        <taxon>Algavirales</taxon>
        <taxon>Phycodnaviridae</taxon>
        <taxon>Chlorovirus</taxon>
    </lineage>
</organism>
<protein>
    <submittedName>
        <fullName evidence="1">Uncharacterized protein z429L</fullName>
    </submittedName>
</protein>
<dbReference type="Proteomes" id="UP000202420">
    <property type="component" value="Segment"/>
</dbReference>